<evidence type="ECO:0000256" key="8">
    <source>
        <dbReference type="SAM" id="Phobius"/>
    </source>
</evidence>
<evidence type="ECO:0000256" key="1">
    <source>
        <dbReference type="ARBA" id="ARBA00004141"/>
    </source>
</evidence>
<feature type="transmembrane region" description="Helical" evidence="8">
    <location>
        <begin position="334"/>
        <end position="354"/>
    </location>
</feature>
<feature type="transmembrane region" description="Helical" evidence="8">
    <location>
        <begin position="21"/>
        <end position="43"/>
    </location>
</feature>
<accession>A0A1G7IE97</accession>
<feature type="transmembrane region" description="Helical" evidence="8">
    <location>
        <begin position="233"/>
        <end position="254"/>
    </location>
</feature>
<dbReference type="InterPro" id="IPR036721">
    <property type="entry name" value="RCK_C_sf"/>
</dbReference>
<evidence type="ECO:0000313" key="10">
    <source>
        <dbReference type="EMBL" id="SDF10945.1"/>
    </source>
</evidence>
<gene>
    <name evidence="10" type="ORF">SAMN04244560_00242</name>
</gene>
<evidence type="ECO:0000259" key="9">
    <source>
        <dbReference type="PROSITE" id="PS51202"/>
    </source>
</evidence>
<dbReference type="Proteomes" id="UP000183404">
    <property type="component" value="Unassembled WGS sequence"/>
</dbReference>
<name>A0A1G7IE97_THETY</name>
<keyword evidence="2" id="KW-0813">Transport</keyword>
<feature type="transmembrane region" description="Helical" evidence="8">
    <location>
        <begin position="160"/>
        <end position="185"/>
    </location>
</feature>
<dbReference type="GO" id="GO:0005247">
    <property type="term" value="F:voltage-gated chloride channel activity"/>
    <property type="evidence" value="ECO:0007669"/>
    <property type="project" value="TreeGrafter"/>
</dbReference>
<feature type="transmembrane region" description="Helical" evidence="8">
    <location>
        <begin position="63"/>
        <end position="83"/>
    </location>
</feature>
<evidence type="ECO:0000256" key="3">
    <source>
        <dbReference type="ARBA" id="ARBA00022692"/>
    </source>
</evidence>
<dbReference type="PROSITE" id="PS51202">
    <property type="entry name" value="RCK_C"/>
    <property type="match status" value="1"/>
</dbReference>
<dbReference type="AlphaFoldDB" id="A0A1G7IE97"/>
<evidence type="ECO:0000256" key="4">
    <source>
        <dbReference type="ARBA" id="ARBA00022989"/>
    </source>
</evidence>
<dbReference type="PANTHER" id="PTHR45711:SF6">
    <property type="entry name" value="CHLORIDE CHANNEL PROTEIN"/>
    <property type="match status" value="1"/>
</dbReference>
<comment type="subcellular location">
    <subcellularLocation>
        <location evidence="1">Membrane</location>
        <topology evidence="1">Multi-pass membrane protein</topology>
    </subcellularLocation>
</comment>
<feature type="transmembrane region" description="Helical" evidence="8">
    <location>
        <begin position="306"/>
        <end position="328"/>
    </location>
</feature>
<dbReference type="PANTHER" id="PTHR45711">
    <property type="entry name" value="CHLORIDE CHANNEL PROTEIN"/>
    <property type="match status" value="1"/>
</dbReference>
<evidence type="ECO:0000256" key="6">
    <source>
        <dbReference type="ARBA" id="ARBA00023136"/>
    </source>
</evidence>
<dbReference type="SUPFAM" id="SSF116726">
    <property type="entry name" value="TrkA C-terminal domain-like"/>
    <property type="match status" value="1"/>
</dbReference>
<reference evidence="10 11" key="1">
    <citation type="submission" date="2016-10" db="EMBL/GenBank/DDBJ databases">
        <authorList>
            <person name="de Groot N.N."/>
        </authorList>
    </citation>
    <scope>NUCLEOTIDE SEQUENCE [LARGE SCALE GENOMIC DNA]</scope>
    <source>
        <strain evidence="10 11">DSM 569</strain>
    </source>
</reference>
<keyword evidence="4 8" id="KW-1133">Transmembrane helix</keyword>
<dbReference type="GO" id="GO:0008324">
    <property type="term" value="F:monoatomic cation transmembrane transporter activity"/>
    <property type="evidence" value="ECO:0007669"/>
    <property type="project" value="InterPro"/>
</dbReference>
<dbReference type="PRINTS" id="PR00762">
    <property type="entry name" value="CLCHANNEL"/>
</dbReference>
<dbReference type="InterPro" id="IPR006037">
    <property type="entry name" value="RCK_C"/>
</dbReference>
<evidence type="ECO:0000256" key="2">
    <source>
        <dbReference type="ARBA" id="ARBA00022448"/>
    </source>
</evidence>
<dbReference type="SUPFAM" id="SSF81340">
    <property type="entry name" value="Clc chloride channel"/>
    <property type="match status" value="1"/>
</dbReference>
<evidence type="ECO:0000256" key="7">
    <source>
        <dbReference type="ARBA" id="ARBA00023214"/>
    </source>
</evidence>
<keyword evidence="5" id="KW-0406">Ion transport</keyword>
<feature type="transmembrane region" description="Helical" evidence="8">
    <location>
        <begin position="197"/>
        <end position="221"/>
    </location>
</feature>
<sequence length="521" mass="56871">MNKGKSITFNTLIHWEEFRKRIIVEGIITGFFVGLIIAILRYILEKTNILVISVYKILHTNPYLLIGWIIFLSLIGLLLGIIVKKEPMISGSGIPQVEGMIIGYIKVNWLRVLLLKLIGTILAIGAGLSLGREGPCVQIGSSIGQGISRLFGRFRVEEKYLLTCGASAGLAAAFNAPLAGVIFALEELHKNFSPLVLVSSMVSSLTSTFVAGELLGIKPIFNLKNLAVMPLNNYLYLILLGIIVGLCGIVFNKTLLKTQDIYNMLKIKSHMKPIIPLIISVAVGLWIPMALGGGESLVDTLSKDSFSLKFLILLLIVKFLFTMVSYGSGVPGGIFMPLLIIGSLIGNIYGTVIIKIMHINPIYIKNFIVFAMAGYFAAIVRAPITGSLLVTEMTGSFSHLLALSTVSITAYLSSDLFSNMPIYESLLERLPIKKGQKSITANKKRKTIFEMPVCVGSSLDGKKLKDISLPQSCLLVGIKRGTHELIPKGNTKILAGDYLVVLADEDKATEIREILLNMTQK</sequence>
<dbReference type="CDD" id="cd01031">
    <property type="entry name" value="EriC"/>
    <property type="match status" value="1"/>
</dbReference>
<keyword evidence="3 8" id="KW-0812">Transmembrane</keyword>
<dbReference type="EMBL" id="FNBS01000004">
    <property type="protein sequence ID" value="SDF10945.1"/>
    <property type="molecule type" value="Genomic_DNA"/>
</dbReference>
<dbReference type="GO" id="GO:0005886">
    <property type="term" value="C:plasma membrane"/>
    <property type="evidence" value="ECO:0007669"/>
    <property type="project" value="TreeGrafter"/>
</dbReference>
<dbReference type="Gene3D" id="1.10.3080.10">
    <property type="entry name" value="Clc chloride channel"/>
    <property type="match status" value="1"/>
</dbReference>
<dbReference type="Pfam" id="PF02080">
    <property type="entry name" value="TrkA_C"/>
    <property type="match status" value="1"/>
</dbReference>
<dbReference type="Gene3D" id="3.30.70.1450">
    <property type="entry name" value="Regulator of K+ conductance, C-terminal domain"/>
    <property type="match status" value="1"/>
</dbReference>
<organism evidence="10 11">
    <name type="scientific">Thermoanaerobacter thermohydrosulfuricus</name>
    <name type="common">Clostridium thermohydrosulfuricum</name>
    <dbReference type="NCBI Taxonomy" id="1516"/>
    <lineage>
        <taxon>Bacteria</taxon>
        <taxon>Bacillati</taxon>
        <taxon>Bacillota</taxon>
        <taxon>Clostridia</taxon>
        <taxon>Thermoanaerobacterales</taxon>
        <taxon>Thermoanaerobacteraceae</taxon>
        <taxon>Thermoanaerobacter</taxon>
    </lineage>
</organism>
<dbReference type="InterPro" id="IPR014743">
    <property type="entry name" value="Cl-channel_core"/>
</dbReference>
<feature type="transmembrane region" description="Helical" evidence="8">
    <location>
        <begin position="366"/>
        <end position="384"/>
    </location>
</feature>
<proteinExistence type="predicted"/>
<evidence type="ECO:0000313" key="11">
    <source>
        <dbReference type="Proteomes" id="UP000183404"/>
    </source>
</evidence>
<protein>
    <submittedName>
        <fullName evidence="10">H+/Cl-antiporter ClcA</fullName>
    </submittedName>
</protein>
<feature type="domain" description="RCK C-terminal" evidence="9">
    <location>
        <begin position="436"/>
        <end position="517"/>
    </location>
</feature>
<dbReference type="GO" id="GO:0006813">
    <property type="term" value="P:potassium ion transport"/>
    <property type="evidence" value="ECO:0007669"/>
    <property type="project" value="InterPro"/>
</dbReference>
<dbReference type="Pfam" id="PF00654">
    <property type="entry name" value="Voltage_CLC"/>
    <property type="match status" value="1"/>
</dbReference>
<keyword evidence="7" id="KW-0868">Chloride</keyword>
<keyword evidence="6 8" id="KW-0472">Membrane</keyword>
<dbReference type="RefSeq" id="WP_004398861.1">
    <property type="nucleotide sequence ID" value="NZ_FNBS01000004.1"/>
</dbReference>
<evidence type="ECO:0000256" key="5">
    <source>
        <dbReference type="ARBA" id="ARBA00023065"/>
    </source>
</evidence>
<feature type="transmembrane region" description="Helical" evidence="8">
    <location>
        <begin position="274"/>
        <end position="294"/>
    </location>
</feature>
<dbReference type="InterPro" id="IPR001807">
    <property type="entry name" value="ClC"/>
</dbReference>